<protein>
    <submittedName>
        <fullName evidence="2">Glutathione S-transferase N-terminal domain-containing protein</fullName>
    </submittedName>
</protein>
<dbReference type="PROSITE" id="PS50404">
    <property type="entry name" value="GST_NTER"/>
    <property type="match status" value="1"/>
</dbReference>
<evidence type="ECO:0000313" key="2">
    <source>
        <dbReference type="EMBL" id="MDT0634644.1"/>
    </source>
</evidence>
<reference evidence="2 3" key="1">
    <citation type="submission" date="2023-09" db="EMBL/GenBank/DDBJ databases">
        <authorList>
            <person name="Rey-Velasco X."/>
        </authorList>
    </citation>
    <scope>NUCLEOTIDE SEQUENCE [LARGE SCALE GENOMIC DNA]</scope>
    <source>
        <strain evidence="2 3">W335</strain>
    </source>
</reference>
<dbReference type="Pfam" id="PF13409">
    <property type="entry name" value="GST_N_2"/>
    <property type="match status" value="1"/>
</dbReference>
<dbReference type="Proteomes" id="UP001251857">
    <property type="component" value="Unassembled WGS sequence"/>
</dbReference>
<dbReference type="InterPro" id="IPR036282">
    <property type="entry name" value="Glutathione-S-Trfase_C_sf"/>
</dbReference>
<dbReference type="InterPro" id="IPR050983">
    <property type="entry name" value="GST_Omega/HSP26"/>
</dbReference>
<dbReference type="PANTHER" id="PTHR43968">
    <property type="match status" value="1"/>
</dbReference>
<comment type="caution">
    <text evidence="2">The sequence shown here is derived from an EMBL/GenBank/DDBJ whole genome shotgun (WGS) entry which is preliminary data.</text>
</comment>
<organism evidence="2 3">
    <name type="scientific">Spectribacter hydrogenoxidans</name>
    <dbReference type="NCBI Taxonomy" id="3075608"/>
    <lineage>
        <taxon>Bacteria</taxon>
        <taxon>Pseudomonadati</taxon>
        <taxon>Pseudomonadota</taxon>
        <taxon>Gammaproteobacteria</taxon>
        <taxon>Salinisphaerales</taxon>
        <taxon>Salinisphaeraceae</taxon>
        <taxon>Spectribacter</taxon>
    </lineage>
</organism>
<dbReference type="RefSeq" id="WP_311652442.1">
    <property type="nucleotide sequence ID" value="NZ_JAVRIB010000005.1"/>
</dbReference>
<dbReference type="SUPFAM" id="SSF47616">
    <property type="entry name" value="GST C-terminal domain-like"/>
    <property type="match status" value="1"/>
</dbReference>
<dbReference type="EMBL" id="JAVRIB010000005">
    <property type="protein sequence ID" value="MDT0634644.1"/>
    <property type="molecule type" value="Genomic_DNA"/>
</dbReference>
<evidence type="ECO:0000259" key="1">
    <source>
        <dbReference type="PROSITE" id="PS50404"/>
    </source>
</evidence>
<dbReference type="Gene3D" id="3.40.30.10">
    <property type="entry name" value="Glutaredoxin"/>
    <property type="match status" value="1"/>
</dbReference>
<gene>
    <name evidence="2" type="ORF">RM532_06715</name>
</gene>
<accession>A0ABU3BZB5</accession>
<feature type="domain" description="GST N-terminal" evidence="1">
    <location>
        <begin position="6"/>
        <end position="87"/>
    </location>
</feature>
<dbReference type="SUPFAM" id="SSF52833">
    <property type="entry name" value="Thioredoxin-like"/>
    <property type="match status" value="1"/>
</dbReference>
<dbReference type="PANTHER" id="PTHR43968:SF6">
    <property type="entry name" value="GLUTATHIONE S-TRANSFERASE OMEGA"/>
    <property type="match status" value="1"/>
</dbReference>
<dbReference type="Gene3D" id="1.20.1050.10">
    <property type="match status" value="1"/>
</dbReference>
<proteinExistence type="predicted"/>
<keyword evidence="3" id="KW-1185">Reference proteome</keyword>
<dbReference type="InterPro" id="IPR004045">
    <property type="entry name" value="Glutathione_S-Trfase_N"/>
</dbReference>
<dbReference type="Pfam" id="PF13410">
    <property type="entry name" value="GST_C_2"/>
    <property type="match status" value="1"/>
</dbReference>
<evidence type="ECO:0000313" key="3">
    <source>
        <dbReference type="Proteomes" id="UP001251857"/>
    </source>
</evidence>
<name>A0ABU3BZB5_9GAMM</name>
<sequence>MIRAHIAMQLFVSPTSPFARLVRVIRLEKALTDEIAIEWVDPWASPDPLTRANPYSQVPALKLADGTTIVDSLVIASFLESRFPEPALMPPATAAAVHHKLGLGKVLIDAAVDLVVTKRFRHQPDSDPVAARRWVAIERAVPVIADGVTPVEQPDLGDLALAVALAYLDFRLPDIEWRVTQPGLARWADDLGQRPALAETRPPTG</sequence>
<dbReference type="InterPro" id="IPR036249">
    <property type="entry name" value="Thioredoxin-like_sf"/>
</dbReference>